<evidence type="ECO:0000313" key="2">
    <source>
        <dbReference type="Proteomes" id="UP001605036"/>
    </source>
</evidence>
<comment type="caution">
    <text evidence="1">The sequence shown here is derived from an EMBL/GenBank/DDBJ whole genome shotgun (WGS) entry which is preliminary data.</text>
</comment>
<protein>
    <recommendedName>
        <fullName evidence="3">P-loop containing nucleoside triphosphate hydrolase protein</fullName>
    </recommendedName>
</protein>
<dbReference type="PANTHER" id="PTHR37807:SF3">
    <property type="entry name" value="OS07G0160300 PROTEIN"/>
    <property type="match status" value="1"/>
</dbReference>
<evidence type="ECO:0008006" key="3">
    <source>
        <dbReference type="Google" id="ProtNLM"/>
    </source>
</evidence>
<dbReference type="Pfam" id="PF13671">
    <property type="entry name" value="AAA_33"/>
    <property type="match status" value="1"/>
</dbReference>
<sequence length="265" mass="29287">MNQMLILMKGHPGCAKSTVSRALARALRCPLVDKDDIRDATLPLEDPDRPAPPAPTVLNTLSYDVMWRIVETQLQIGLSTVVDSPLARPALFQIGSGLAERYGCTLVIVECVAGDLSEWKRRLEARARAALDPVIEDETRVMITSLGDSAYASSSEKHLDSLETSSNVFNQENKFVGPMVDVIDSFSATGSRVPETCRHWHKPSLWEDIEKLLEGYARCYEYDTGLTKKMVVDTTAISTEAAIVGIVNWLKCLDTNSQEIVSYLP</sequence>
<name>A0ABD1ZQ79_9MARC</name>
<accession>A0ABD1ZQ79</accession>
<dbReference type="AlphaFoldDB" id="A0ABD1ZQ79"/>
<reference evidence="1 2" key="1">
    <citation type="submission" date="2024-09" db="EMBL/GenBank/DDBJ databases">
        <title>Chromosome-scale assembly of Riccia fluitans.</title>
        <authorList>
            <person name="Paukszto L."/>
            <person name="Sawicki J."/>
            <person name="Karawczyk K."/>
            <person name="Piernik-Szablinska J."/>
            <person name="Szczecinska M."/>
            <person name="Mazdziarz M."/>
        </authorList>
    </citation>
    <scope>NUCLEOTIDE SEQUENCE [LARGE SCALE GENOMIC DNA]</scope>
    <source>
        <strain evidence="1">Rf_01</strain>
        <tissue evidence="1">Aerial parts of the thallus</tissue>
    </source>
</reference>
<dbReference type="EMBL" id="JBHFFA010000001">
    <property type="protein sequence ID" value="KAL2653597.1"/>
    <property type="molecule type" value="Genomic_DNA"/>
</dbReference>
<dbReference type="SUPFAM" id="SSF52540">
    <property type="entry name" value="P-loop containing nucleoside triphosphate hydrolases"/>
    <property type="match status" value="1"/>
</dbReference>
<evidence type="ECO:0000313" key="1">
    <source>
        <dbReference type="EMBL" id="KAL2653597.1"/>
    </source>
</evidence>
<keyword evidence="2" id="KW-1185">Reference proteome</keyword>
<organism evidence="1 2">
    <name type="scientific">Riccia fluitans</name>
    <dbReference type="NCBI Taxonomy" id="41844"/>
    <lineage>
        <taxon>Eukaryota</taxon>
        <taxon>Viridiplantae</taxon>
        <taxon>Streptophyta</taxon>
        <taxon>Embryophyta</taxon>
        <taxon>Marchantiophyta</taxon>
        <taxon>Marchantiopsida</taxon>
        <taxon>Marchantiidae</taxon>
        <taxon>Marchantiales</taxon>
        <taxon>Ricciaceae</taxon>
        <taxon>Riccia</taxon>
    </lineage>
</organism>
<dbReference type="PANTHER" id="PTHR37807">
    <property type="entry name" value="OS07G0160300 PROTEIN"/>
    <property type="match status" value="1"/>
</dbReference>
<dbReference type="InterPro" id="IPR027417">
    <property type="entry name" value="P-loop_NTPase"/>
</dbReference>
<gene>
    <name evidence="1" type="ORF">R1flu_021725</name>
</gene>
<dbReference type="Proteomes" id="UP001605036">
    <property type="component" value="Unassembled WGS sequence"/>
</dbReference>
<proteinExistence type="predicted"/>
<dbReference type="Gene3D" id="3.40.50.300">
    <property type="entry name" value="P-loop containing nucleotide triphosphate hydrolases"/>
    <property type="match status" value="1"/>
</dbReference>